<keyword evidence="10" id="KW-0131">Cell cycle</keyword>
<dbReference type="GO" id="GO:0008360">
    <property type="term" value="P:regulation of cell shape"/>
    <property type="evidence" value="ECO:0007669"/>
    <property type="project" value="UniProtKB-KW"/>
</dbReference>
<dbReference type="AlphaFoldDB" id="A0A3B0YHY3"/>
<dbReference type="Pfam" id="PF00933">
    <property type="entry name" value="Glyco_hydro_3"/>
    <property type="match status" value="1"/>
</dbReference>
<dbReference type="SUPFAM" id="SSF51445">
    <property type="entry name" value="(Trans)glycosidases"/>
    <property type="match status" value="1"/>
</dbReference>
<keyword evidence="5" id="KW-0132">Cell division</keyword>
<proteinExistence type="inferred from homology"/>
<dbReference type="HAMAP" id="MF_00364">
    <property type="entry name" value="NagZ"/>
    <property type="match status" value="1"/>
</dbReference>
<evidence type="ECO:0000256" key="7">
    <source>
        <dbReference type="ARBA" id="ARBA00022960"/>
    </source>
</evidence>
<keyword evidence="6 13" id="KW-0378">Hydrolase</keyword>
<keyword evidence="11" id="KW-0961">Cell wall biogenesis/degradation</keyword>
<dbReference type="GO" id="GO:0009254">
    <property type="term" value="P:peptidoglycan turnover"/>
    <property type="evidence" value="ECO:0007669"/>
    <property type="project" value="TreeGrafter"/>
</dbReference>
<dbReference type="InterPro" id="IPR036962">
    <property type="entry name" value="Glyco_hydro_3_N_sf"/>
</dbReference>
<evidence type="ECO:0000256" key="4">
    <source>
        <dbReference type="ARBA" id="ARBA00022490"/>
    </source>
</evidence>
<dbReference type="InterPro" id="IPR022956">
    <property type="entry name" value="Beta_hexosaminidase_bac"/>
</dbReference>
<dbReference type="EMBL" id="UOFL01000092">
    <property type="protein sequence ID" value="VAW75733.1"/>
    <property type="molecule type" value="Genomic_DNA"/>
</dbReference>
<dbReference type="GO" id="GO:0005975">
    <property type="term" value="P:carbohydrate metabolic process"/>
    <property type="evidence" value="ECO:0007669"/>
    <property type="project" value="InterPro"/>
</dbReference>
<evidence type="ECO:0000256" key="2">
    <source>
        <dbReference type="ARBA" id="ARBA00005336"/>
    </source>
</evidence>
<evidence type="ECO:0000256" key="8">
    <source>
        <dbReference type="ARBA" id="ARBA00022984"/>
    </source>
</evidence>
<evidence type="ECO:0000256" key="1">
    <source>
        <dbReference type="ARBA" id="ARBA00001231"/>
    </source>
</evidence>
<keyword evidence="4" id="KW-0963">Cytoplasm</keyword>
<dbReference type="GO" id="GO:0071555">
    <property type="term" value="P:cell wall organization"/>
    <property type="evidence" value="ECO:0007669"/>
    <property type="project" value="UniProtKB-KW"/>
</dbReference>
<name>A0A3B0YHY3_9ZZZZ</name>
<dbReference type="NCBIfam" id="NF003740">
    <property type="entry name" value="PRK05337.1"/>
    <property type="match status" value="1"/>
</dbReference>
<dbReference type="InterPro" id="IPR017853">
    <property type="entry name" value="GH"/>
</dbReference>
<protein>
    <recommendedName>
        <fullName evidence="3">beta-N-acetylhexosaminidase</fullName>
        <ecNumber evidence="3">3.2.1.52</ecNumber>
    </recommendedName>
</protein>
<evidence type="ECO:0000256" key="3">
    <source>
        <dbReference type="ARBA" id="ARBA00012663"/>
    </source>
</evidence>
<comment type="catalytic activity">
    <reaction evidence="1">
        <text>Hydrolysis of terminal non-reducing N-acetyl-D-hexosamine residues in N-acetyl-beta-D-hexosaminides.</text>
        <dbReference type="EC" id="3.2.1.52"/>
    </reaction>
</comment>
<reference evidence="13" key="1">
    <citation type="submission" date="2018-06" db="EMBL/GenBank/DDBJ databases">
        <authorList>
            <person name="Zhirakovskaya E."/>
        </authorList>
    </citation>
    <scope>NUCLEOTIDE SEQUENCE</scope>
</reference>
<sequence length="349" mass="38000">MINGPLMVDIEGVQVTEAEAEMLRHPLVSGVILFARNFESVSQLSDLVQQIRQVRDPRLFIAVDQEGGRVQRFHGEFSELPALRGLGHLYDIDQAEALNTSEALGWLMAAEMKSVGIDISFAPVLDLDRSISEVIGSRAFASGATAVSALAKAYVKGMNKAGMAATGKHFPGHGSVKADSHVALPVDERPFSVIDKEDLQPFKQLINTDIQAMMVSHVIYPDQDSTPAGFSSHWVTNILRQSLKFKGIIFSDDITMQAAASVGDHVQRASMAILAGCDCVIACNDSEGRNLILEKLDMRSINVQSAARDSGFASLKSESGLRFSELKKSSLWTHAHDRISHLLETLESL</sequence>
<dbReference type="GO" id="GO:0051301">
    <property type="term" value="P:cell division"/>
    <property type="evidence" value="ECO:0007669"/>
    <property type="project" value="UniProtKB-KW"/>
</dbReference>
<dbReference type="PANTHER" id="PTHR30480">
    <property type="entry name" value="BETA-HEXOSAMINIDASE-RELATED"/>
    <property type="match status" value="1"/>
</dbReference>
<keyword evidence="8" id="KW-0573">Peptidoglycan synthesis</keyword>
<feature type="domain" description="Glycoside hydrolase family 3 N-terminal" evidence="12">
    <location>
        <begin position="13"/>
        <end position="287"/>
    </location>
</feature>
<keyword evidence="9 13" id="KW-0326">Glycosidase</keyword>
<gene>
    <name evidence="13" type="ORF">MNBD_GAMMA12-1581</name>
</gene>
<accession>A0A3B0YHY3</accession>
<evidence type="ECO:0000256" key="6">
    <source>
        <dbReference type="ARBA" id="ARBA00022801"/>
    </source>
</evidence>
<dbReference type="GO" id="GO:0004563">
    <property type="term" value="F:beta-N-acetylhexosaminidase activity"/>
    <property type="evidence" value="ECO:0007669"/>
    <property type="project" value="UniProtKB-EC"/>
</dbReference>
<keyword evidence="7" id="KW-0133">Cell shape</keyword>
<evidence type="ECO:0000313" key="13">
    <source>
        <dbReference type="EMBL" id="VAW75733.1"/>
    </source>
</evidence>
<dbReference type="Gene3D" id="3.20.20.300">
    <property type="entry name" value="Glycoside hydrolase, family 3, N-terminal domain"/>
    <property type="match status" value="1"/>
</dbReference>
<dbReference type="GO" id="GO:0009252">
    <property type="term" value="P:peptidoglycan biosynthetic process"/>
    <property type="evidence" value="ECO:0007669"/>
    <property type="project" value="UniProtKB-KW"/>
</dbReference>
<comment type="similarity">
    <text evidence="2">Belongs to the glycosyl hydrolase 3 family.</text>
</comment>
<evidence type="ECO:0000256" key="11">
    <source>
        <dbReference type="ARBA" id="ARBA00023316"/>
    </source>
</evidence>
<dbReference type="InterPro" id="IPR050226">
    <property type="entry name" value="NagZ_Beta-hexosaminidase"/>
</dbReference>
<organism evidence="13">
    <name type="scientific">hydrothermal vent metagenome</name>
    <dbReference type="NCBI Taxonomy" id="652676"/>
    <lineage>
        <taxon>unclassified sequences</taxon>
        <taxon>metagenomes</taxon>
        <taxon>ecological metagenomes</taxon>
    </lineage>
</organism>
<evidence type="ECO:0000259" key="12">
    <source>
        <dbReference type="Pfam" id="PF00933"/>
    </source>
</evidence>
<evidence type="ECO:0000256" key="9">
    <source>
        <dbReference type="ARBA" id="ARBA00023295"/>
    </source>
</evidence>
<dbReference type="InterPro" id="IPR001764">
    <property type="entry name" value="Glyco_hydro_3_N"/>
</dbReference>
<evidence type="ECO:0000256" key="10">
    <source>
        <dbReference type="ARBA" id="ARBA00023306"/>
    </source>
</evidence>
<dbReference type="PANTHER" id="PTHR30480:SF13">
    <property type="entry name" value="BETA-HEXOSAMINIDASE"/>
    <property type="match status" value="1"/>
</dbReference>
<dbReference type="EC" id="3.2.1.52" evidence="3"/>
<evidence type="ECO:0000256" key="5">
    <source>
        <dbReference type="ARBA" id="ARBA00022618"/>
    </source>
</evidence>